<dbReference type="NCBIfam" id="TIGR00611">
    <property type="entry name" value="recf"/>
    <property type="match status" value="1"/>
</dbReference>
<feature type="binding site" evidence="13">
    <location>
        <begin position="30"/>
        <end position="37"/>
    </location>
    <ligand>
        <name>ATP</name>
        <dbReference type="ChEBI" id="CHEBI:30616"/>
    </ligand>
</feature>
<evidence type="ECO:0000256" key="7">
    <source>
        <dbReference type="ARBA" id="ARBA00022763"/>
    </source>
</evidence>
<dbReference type="PATRIC" id="fig|59561.3.peg.500"/>
<accession>A0A0W1KLI5</accession>
<keyword evidence="10 13" id="KW-0234">DNA repair</keyword>
<dbReference type="InterPro" id="IPR027417">
    <property type="entry name" value="P-loop_NTPase"/>
</dbReference>
<dbReference type="PANTHER" id="PTHR32182">
    <property type="entry name" value="DNA REPLICATION AND REPAIR PROTEIN RECF"/>
    <property type="match status" value="1"/>
</dbReference>
<evidence type="ECO:0000256" key="1">
    <source>
        <dbReference type="ARBA" id="ARBA00004496"/>
    </source>
</evidence>
<dbReference type="InterPro" id="IPR042174">
    <property type="entry name" value="RecF_2"/>
</dbReference>
<evidence type="ECO:0000256" key="9">
    <source>
        <dbReference type="ARBA" id="ARBA00023125"/>
    </source>
</evidence>
<dbReference type="GO" id="GO:0000731">
    <property type="term" value="P:DNA synthesis involved in DNA repair"/>
    <property type="evidence" value="ECO:0007669"/>
    <property type="project" value="TreeGrafter"/>
</dbReference>
<reference evidence="17 19" key="1">
    <citation type="submission" date="2015-11" db="EMBL/GenBank/DDBJ databases">
        <title>Draft Genome Sequence of the Type Strain Trueperella bernardiae LCDC 89-0504T, Isolated from Blood Culture.</title>
        <authorList>
            <person name="Bernier A.-M."/>
            <person name="Bernard K."/>
        </authorList>
    </citation>
    <scope>NUCLEOTIDE SEQUENCE [LARGE SCALE GENOMIC DNA]</scope>
    <source>
        <strain evidence="17 19">LCDC 89-0504</strain>
    </source>
</reference>
<dbReference type="HAMAP" id="MF_00365">
    <property type="entry name" value="RecF"/>
    <property type="match status" value="1"/>
</dbReference>
<evidence type="ECO:0000313" key="17">
    <source>
        <dbReference type="EMBL" id="KTF04525.1"/>
    </source>
</evidence>
<evidence type="ECO:0000256" key="13">
    <source>
        <dbReference type="HAMAP-Rule" id="MF_00365"/>
    </source>
</evidence>
<dbReference type="GO" id="GO:0009432">
    <property type="term" value="P:SOS response"/>
    <property type="evidence" value="ECO:0007669"/>
    <property type="project" value="UniProtKB-UniRule"/>
</dbReference>
<dbReference type="PANTHER" id="PTHR32182:SF0">
    <property type="entry name" value="DNA REPLICATION AND REPAIR PROTEIN RECF"/>
    <property type="match status" value="1"/>
</dbReference>
<dbReference type="RefSeq" id="WP_062612859.1">
    <property type="nucleotide sequence ID" value="NZ_CALTZF010000005.1"/>
</dbReference>
<evidence type="ECO:0000256" key="14">
    <source>
        <dbReference type="RuleBase" id="RU000578"/>
    </source>
</evidence>
<dbReference type="GO" id="GO:0006260">
    <property type="term" value="P:DNA replication"/>
    <property type="evidence" value="ECO:0007669"/>
    <property type="project" value="UniProtKB-UniRule"/>
</dbReference>
<dbReference type="EMBL" id="LNIZ01000002">
    <property type="protein sequence ID" value="KTF04525.1"/>
    <property type="molecule type" value="Genomic_DNA"/>
</dbReference>
<evidence type="ECO:0000256" key="6">
    <source>
        <dbReference type="ARBA" id="ARBA00022741"/>
    </source>
</evidence>
<name>A0A0W1KLI5_9ACTO</name>
<proteinExistence type="inferred from homology"/>
<evidence type="ECO:0000256" key="8">
    <source>
        <dbReference type="ARBA" id="ARBA00022840"/>
    </source>
</evidence>
<dbReference type="EMBL" id="JASPDQ010000009">
    <property type="protein sequence ID" value="MDK8601855.1"/>
    <property type="molecule type" value="Genomic_DNA"/>
</dbReference>
<dbReference type="GO" id="GO:0003697">
    <property type="term" value="F:single-stranded DNA binding"/>
    <property type="evidence" value="ECO:0007669"/>
    <property type="project" value="UniProtKB-UniRule"/>
</dbReference>
<keyword evidence="5 13" id="KW-0235">DNA replication</keyword>
<dbReference type="InterPro" id="IPR001238">
    <property type="entry name" value="DNA-binding_RecF"/>
</dbReference>
<dbReference type="AlphaFoldDB" id="A0A0W1KLI5"/>
<sequence length="442" mass="47812">MYISDLALNDFRSYREVVLEFEPGVVTFVGENGQGKTNLVEAIGYLATFSSHRVAADAALVRQGAGAGVVRAKVRRGESETMVEVEIITGKANRARINRGNARPADLLGIVRTVVFAPEDLSLVKGDPADRRRFLDNLMIQFRPRLASVKAEYERVLRQRGALLKALQKTRRRGGVVDESSLEVWDDQLARYGAQIIAARAEIIAGLRPHVASYYADVSGGNDVARIDYAANLDERRNWALPTAAQLAGEDGTELADGVVKHETELRDAAAVEAKLRETLREWHGAEIERGVNLVGPHRDELELSLGTLPAKGFASHGESWSYALALRLGSWALLRGHESGDWAEHEEPILILDDVFAELDSRRRLRLAQIIANAEQVFVTAAVGDDLPPLGGIRFAVTRGKATRLDDGGRTGGEGAPGGVVTDADVGRDVDGGADTVGSDG</sequence>
<keyword evidence="6 13" id="KW-0547">Nucleotide-binding</keyword>
<dbReference type="GO" id="GO:0005524">
    <property type="term" value="F:ATP binding"/>
    <property type="evidence" value="ECO:0007669"/>
    <property type="project" value="UniProtKB-UniRule"/>
</dbReference>
<evidence type="ECO:0000256" key="5">
    <source>
        <dbReference type="ARBA" id="ARBA00022705"/>
    </source>
</evidence>
<evidence type="ECO:0000313" key="18">
    <source>
        <dbReference type="EMBL" id="MDK8601855.1"/>
    </source>
</evidence>
<feature type="region of interest" description="Disordered" evidence="15">
    <location>
        <begin position="405"/>
        <end position="442"/>
    </location>
</feature>
<evidence type="ECO:0000256" key="2">
    <source>
        <dbReference type="ARBA" id="ARBA00008016"/>
    </source>
</evidence>
<dbReference type="Pfam" id="PF02463">
    <property type="entry name" value="SMC_N"/>
    <property type="match status" value="1"/>
</dbReference>
<keyword evidence="9 13" id="KW-0238">DNA-binding</keyword>
<dbReference type="GO" id="GO:0006302">
    <property type="term" value="P:double-strand break repair"/>
    <property type="evidence" value="ECO:0007669"/>
    <property type="project" value="TreeGrafter"/>
</dbReference>
<keyword evidence="11 13" id="KW-0742">SOS response</keyword>
<reference evidence="18" key="2">
    <citation type="submission" date="2023-05" db="EMBL/GenBank/DDBJ databases">
        <title>Genomic Catalog of Human Bladder Bacteria.</title>
        <authorList>
            <person name="Du J."/>
        </authorList>
    </citation>
    <scope>NUCLEOTIDE SEQUENCE</scope>
    <source>
        <strain evidence="18">UMB1304A</strain>
    </source>
</reference>
<comment type="caution">
    <text evidence="17">The sequence shown here is derived from an EMBL/GenBank/DDBJ whole genome shotgun (WGS) entry which is preliminary data.</text>
</comment>
<dbReference type="OrthoDB" id="9803889at2"/>
<evidence type="ECO:0000256" key="12">
    <source>
        <dbReference type="ARBA" id="ARBA00025401"/>
    </source>
</evidence>
<comment type="subcellular location">
    <subcellularLocation>
        <location evidence="1 13 14">Cytoplasm</location>
    </subcellularLocation>
</comment>
<keyword evidence="4 13" id="KW-0963">Cytoplasm</keyword>
<dbReference type="InterPro" id="IPR003395">
    <property type="entry name" value="RecF/RecN/SMC_N"/>
</dbReference>
<evidence type="ECO:0000256" key="15">
    <source>
        <dbReference type="SAM" id="MobiDB-lite"/>
    </source>
</evidence>
<feature type="domain" description="RecF/RecN/SMC N-terminal" evidence="16">
    <location>
        <begin position="2"/>
        <end position="382"/>
    </location>
</feature>
<dbReference type="Gene3D" id="1.20.1050.90">
    <property type="entry name" value="RecF/RecN/SMC, N-terminal domain"/>
    <property type="match status" value="1"/>
</dbReference>
<evidence type="ECO:0000256" key="11">
    <source>
        <dbReference type="ARBA" id="ARBA00023236"/>
    </source>
</evidence>
<comment type="similarity">
    <text evidence="2 13 14">Belongs to the RecF family.</text>
</comment>
<dbReference type="PROSITE" id="PS00618">
    <property type="entry name" value="RECF_2"/>
    <property type="match status" value="1"/>
</dbReference>
<keyword evidence="7 13" id="KW-0227">DNA damage</keyword>
<dbReference type="InterPro" id="IPR018078">
    <property type="entry name" value="DNA-binding_RecF_CS"/>
</dbReference>
<dbReference type="PROSITE" id="PS00617">
    <property type="entry name" value="RECF_1"/>
    <property type="match status" value="1"/>
</dbReference>
<dbReference type="GO" id="GO:0005737">
    <property type="term" value="C:cytoplasm"/>
    <property type="evidence" value="ECO:0007669"/>
    <property type="project" value="UniProtKB-SubCell"/>
</dbReference>
<evidence type="ECO:0000313" key="19">
    <source>
        <dbReference type="Proteomes" id="UP000054404"/>
    </source>
</evidence>
<dbReference type="Proteomes" id="UP001225576">
    <property type="component" value="Unassembled WGS sequence"/>
</dbReference>
<evidence type="ECO:0000256" key="4">
    <source>
        <dbReference type="ARBA" id="ARBA00022490"/>
    </source>
</evidence>
<gene>
    <name evidence="17" type="primary">recF_2</name>
    <name evidence="13 18" type="synonym">recF</name>
    <name evidence="17" type="ORF">AQZ59_00509</name>
    <name evidence="18" type="ORF">QP858_05180</name>
</gene>
<dbReference type="Gene3D" id="3.40.50.300">
    <property type="entry name" value="P-loop containing nucleotide triphosphate hydrolases"/>
    <property type="match status" value="1"/>
</dbReference>
<protein>
    <recommendedName>
        <fullName evidence="3 13">DNA replication and repair protein RecF</fullName>
    </recommendedName>
</protein>
<evidence type="ECO:0000256" key="3">
    <source>
        <dbReference type="ARBA" id="ARBA00020170"/>
    </source>
</evidence>
<dbReference type="SUPFAM" id="SSF52540">
    <property type="entry name" value="P-loop containing nucleoside triphosphate hydrolases"/>
    <property type="match status" value="1"/>
</dbReference>
<comment type="function">
    <text evidence="12 13 14">The RecF protein is involved in DNA metabolism; it is required for DNA replication and normal SOS inducibility. RecF binds preferentially to single-stranded, linear DNA. It also seems to bind ATP.</text>
</comment>
<evidence type="ECO:0000256" key="10">
    <source>
        <dbReference type="ARBA" id="ARBA00023204"/>
    </source>
</evidence>
<keyword evidence="8 13" id="KW-0067">ATP-binding</keyword>
<keyword evidence="19" id="KW-1185">Reference proteome</keyword>
<dbReference type="Proteomes" id="UP000054404">
    <property type="component" value="Unassembled WGS sequence"/>
</dbReference>
<evidence type="ECO:0000259" key="16">
    <source>
        <dbReference type="Pfam" id="PF02463"/>
    </source>
</evidence>
<organism evidence="17 19">
    <name type="scientific">Trueperella bernardiae</name>
    <dbReference type="NCBI Taxonomy" id="59561"/>
    <lineage>
        <taxon>Bacteria</taxon>
        <taxon>Bacillati</taxon>
        <taxon>Actinomycetota</taxon>
        <taxon>Actinomycetes</taxon>
        <taxon>Actinomycetales</taxon>
        <taxon>Actinomycetaceae</taxon>
        <taxon>Trueperella</taxon>
    </lineage>
</organism>
<dbReference type="STRING" id="59561.AQZ59_00509"/>